<dbReference type="InterPro" id="IPR039632">
    <property type="entry name" value="TMEM42"/>
</dbReference>
<keyword evidence="1" id="KW-1133">Transmembrane helix</keyword>
<evidence type="ECO:0008006" key="4">
    <source>
        <dbReference type="Google" id="ProtNLM"/>
    </source>
</evidence>
<feature type="transmembrane region" description="Helical" evidence="1">
    <location>
        <begin position="75"/>
        <end position="96"/>
    </location>
</feature>
<keyword evidence="3" id="KW-1185">Reference proteome</keyword>
<sequence length="159" mass="17572">MPLPINNNYNNNISILKSIGCFGAVGGAFGKLCSSSNVQASLIINLLCILAMISCNTCCMTFFVKALHQSNSSLVATIISSSFNYSFSAVLGFLIFDEMTSLYWWSGFLFILIGLVLIVSEDNNKSKINYQCIDNRDVKRYGNQRSRPALLEISTNLLK</sequence>
<protein>
    <recommendedName>
        <fullName evidence="4">Transmembrane protein 42</fullName>
    </recommendedName>
</protein>
<dbReference type="PANTHER" id="PTHR31965">
    <property type="entry name" value="TRANSMEMBRANE PROTEIN 42"/>
    <property type="match status" value="1"/>
</dbReference>
<keyword evidence="1" id="KW-0472">Membrane</keyword>
<dbReference type="InterPro" id="IPR037185">
    <property type="entry name" value="EmrE-like"/>
</dbReference>
<feature type="transmembrane region" description="Helical" evidence="1">
    <location>
        <begin position="102"/>
        <end position="120"/>
    </location>
</feature>
<dbReference type="AlphaFoldDB" id="A0A834INK2"/>
<organism evidence="2 3">
    <name type="scientific">Rhynchophorus ferrugineus</name>
    <name type="common">Red palm weevil</name>
    <name type="synonym">Curculio ferrugineus</name>
    <dbReference type="NCBI Taxonomy" id="354439"/>
    <lineage>
        <taxon>Eukaryota</taxon>
        <taxon>Metazoa</taxon>
        <taxon>Ecdysozoa</taxon>
        <taxon>Arthropoda</taxon>
        <taxon>Hexapoda</taxon>
        <taxon>Insecta</taxon>
        <taxon>Pterygota</taxon>
        <taxon>Neoptera</taxon>
        <taxon>Endopterygota</taxon>
        <taxon>Coleoptera</taxon>
        <taxon>Polyphaga</taxon>
        <taxon>Cucujiformia</taxon>
        <taxon>Curculionidae</taxon>
        <taxon>Dryophthorinae</taxon>
        <taxon>Rhynchophorus</taxon>
    </lineage>
</organism>
<feature type="transmembrane region" description="Helical" evidence="1">
    <location>
        <begin position="42"/>
        <end position="63"/>
    </location>
</feature>
<comment type="caution">
    <text evidence="2">The sequence shown here is derived from an EMBL/GenBank/DDBJ whole genome shotgun (WGS) entry which is preliminary data.</text>
</comment>
<dbReference type="Proteomes" id="UP000625711">
    <property type="component" value="Unassembled WGS sequence"/>
</dbReference>
<gene>
    <name evidence="2" type="ORF">GWI33_022388</name>
</gene>
<dbReference type="Gene3D" id="1.10.3730.20">
    <property type="match status" value="1"/>
</dbReference>
<name>A0A834INK2_RHYFE</name>
<accession>A0A834INK2</accession>
<evidence type="ECO:0000256" key="1">
    <source>
        <dbReference type="SAM" id="Phobius"/>
    </source>
</evidence>
<dbReference type="SUPFAM" id="SSF103481">
    <property type="entry name" value="Multidrug resistance efflux transporter EmrE"/>
    <property type="match status" value="1"/>
</dbReference>
<dbReference type="OrthoDB" id="5854584at2759"/>
<evidence type="ECO:0000313" key="2">
    <source>
        <dbReference type="EMBL" id="KAF7284237.1"/>
    </source>
</evidence>
<evidence type="ECO:0000313" key="3">
    <source>
        <dbReference type="Proteomes" id="UP000625711"/>
    </source>
</evidence>
<keyword evidence="1" id="KW-0812">Transmembrane</keyword>
<reference evidence="2" key="1">
    <citation type="submission" date="2020-08" db="EMBL/GenBank/DDBJ databases">
        <title>Genome sequencing and assembly of the red palm weevil Rhynchophorus ferrugineus.</title>
        <authorList>
            <person name="Dias G.B."/>
            <person name="Bergman C.M."/>
            <person name="Manee M."/>
        </authorList>
    </citation>
    <scope>NUCLEOTIDE SEQUENCE</scope>
    <source>
        <strain evidence="2">AA-2017</strain>
        <tissue evidence="2">Whole larva</tissue>
    </source>
</reference>
<dbReference type="EMBL" id="JAACXV010000080">
    <property type="protein sequence ID" value="KAF7284237.1"/>
    <property type="molecule type" value="Genomic_DNA"/>
</dbReference>
<dbReference type="PANTHER" id="PTHR31965:SF1">
    <property type="entry name" value="TRANSMEMBRANE PROTEIN 42"/>
    <property type="match status" value="1"/>
</dbReference>
<proteinExistence type="predicted"/>